<proteinExistence type="predicted"/>
<comment type="caution">
    <text evidence="3">The sequence shown here is derived from an EMBL/GenBank/DDBJ whole genome shotgun (WGS) entry which is preliminary data.</text>
</comment>
<dbReference type="EMBL" id="PDLN01000003">
    <property type="protein sequence ID" value="RDW90961.1"/>
    <property type="molecule type" value="Genomic_DNA"/>
</dbReference>
<dbReference type="Proteomes" id="UP000256328">
    <property type="component" value="Unassembled WGS sequence"/>
</dbReference>
<evidence type="ECO:0000313" key="3">
    <source>
        <dbReference type="EMBL" id="RDW90961.1"/>
    </source>
</evidence>
<dbReference type="AlphaFoldDB" id="A0A3D8SXR7"/>
<sequence>MSTIVPVPKDYPPEIIGYAQPWIVSPGQEVEIKISSTEPEYKYRTYRYMQGYESEKGPPVNKTEVVNIPNGSGNGRYQIAHIGSYGIVQNIGLLPDDTGLSFSLYVQPHLPVCDHVQTLISNLDASSKSGAAIVLNQHGAIDLWIGTGTAIQVVQSGFAVARRRWFKIDLEICEADLTATFTPKSRGTEPSLPSQRFHTKLDFKICIASDTPLILAAGQVKVPEQQKQDAVPTNKYNGRIDSPVIKATGVNARVLANFDFSIEIPSDNIYDTSGNGRQGVLVNAPSRAMKGHDWDGTETDWSKAKYGYGAIHFHEDDLDDACWETDFVVKIPEDARSGAYGVEVSSTTSAVMDTVTFFVRPTEATTSKLGAKVAIVLSTFTYLAYANEHMFDPDSPARVEVPNDFESLDFYKDETFYKQDRRRDLGLSHYDVHKDLAGVIFSSAKRPLLNCRPGYINWTGHRPRELSAELIMVGFLERLGIPYDVVTDHDLHLKGVSALSSYTTAITGCHPEYPTLQSYTAYEDFVKQGGNMMYLGGNGFYWVSATDPKRPHRSEVRRGGQGVRTSCQEPGERHHSLTGQLGGLWRDCGKAANYLVGIGCCGEGAGPGVPYRRKEDLEIKHPELSSWMFRGIPKGDLIGENSLGGFGGGASADEIDRMDFAYGSPSNIVVVASSTGHPDTFGLFPEDIGFPMMKTLGTQTDLIRSDITYYQASGGGAVFSVGSISWYCALGWNDYKNNIATLTENVLREFVKGI</sequence>
<protein>
    <recommendedName>
        <fullName evidence="2">N,N-dimethylformamidase beta subunit-like C-terminal domain-containing protein</fullName>
    </recommendedName>
</protein>
<reference evidence="3 4" key="1">
    <citation type="journal article" date="2018" name="IMA Fungus">
        <title>IMA Genome-F 9: Draft genome sequence of Annulohypoxylon stygium, Aspergillus mulundensis, Berkeleyomyces basicola (syn. Thielaviopsis basicola), Ceratocystis smalleyi, two Cercospora beticola strains, Coleophoma cylindrospora, Fusarium fracticaudum, Phialophora cf. hyalina, and Morchella septimelata.</title>
        <authorList>
            <person name="Wingfield B.D."/>
            <person name="Bills G.F."/>
            <person name="Dong Y."/>
            <person name="Huang W."/>
            <person name="Nel W.J."/>
            <person name="Swalarsk-Parry B.S."/>
            <person name="Vaghefi N."/>
            <person name="Wilken P.M."/>
            <person name="An Z."/>
            <person name="de Beer Z.W."/>
            <person name="De Vos L."/>
            <person name="Chen L."/>
            <person name="Duong T.A."/>
            <person name="Gao Y."/>
            <person name="Hammerbacher A."/>
            <person name="Kikkert J.R."/>
            <person name="Li Y."/>
            <person name="Li H."/>
            <person name="Li K."/>
            <person name="Li Q."/>
            <person name="Liu X."/>
            <person name="Ma X."/>
            <person name="Naidoo K."/>
            <person name="Pethybridge S.J."/>
            <person name="Sun J."/>
            <person name="Steenkamp E.T."/>
            <person name="van der Nest M.A."/>
            <person name="van Wyk S."/>
            <person name="Wingfield M.J."/>
            <person name="Xiong C."/>
            <person name="Yue Q."/>
            <person name="Zhang X."/>
        </authorList>
    </citation>
    <scope>NUCLEOTIDE SEQUENCE [LARGE SCALE GENOMIC DNA]</scope>
    <source>
        <strain evidence="3 4">BP5796</strain>
    </source>
</reference>
<gene>
    <name evidence="3" type="ORF">BP5796_02126</name>
</gene>
<organism evidence="3 4">
    <name type="scientific">Coleophoma crateriformis</name>
    <dbReference type="NCBI Taxonomy" id="565419"/>
    <lineage>
        <taxon>Eukaryota</taxon>
        <taxon>Fungi</taxon>
        <taxon>Dikarya</taxon>
        <taxon>Ascomycota</taxon>
        <taxon>Pezizomycotina</taxon>
        <taxon>Leotiomycetes</taxon>
        <taxon>Helotiales</taxon>
        <taxon>Dermateaceae</taxon>
        <taxon>Coleophoma</taxon>
    </lineage>
</organism>
<dbReference type="Pfam" id="PF20254">
    <property type="entry name" value="DMFA2_C"/>
    <property type="match status" value="1"/>
</dbReference>
<keyword evidence="4" id="KW-1185">Reference proteome</keyword>
<evidence type="ECO:0000259" key="2">
    <source>
        <dbReference type="Pfam" id="PF20254"/>
    </source>
</evidence>
<accession>A0A3D8SXR7</accession>
<name>A0A3D8SXR7_9HELO</name>
<feature type="domain" description="N,N-dimethylformamidase beta subunit-like C-terminal" evidence="2">
    <location>
        <begin position="287"/>
        <end position="736"/>
    </location>
</feature>
<dbReference type="InterPro" id="IPR046540">
    <property type="entry name" value="DMFA2_C"/>
</dbReference>
<evidence type="ECO:0000256" key="1">
    <source>
        <dbReference type="SAM" id="MobiDB-lite"/>
    </source>
</evidence>
<evidence type="ECO:0000313" key="4">
    <source>
        <dbReference type="Proteomes" id="UP000256328"/>
    </source>
</evidence>
<feature type="region of interest" description="Disordered" evidence="1">
    <location>
        <begin position="551"/>
        <end position="574"/>
    </location>
</feature>
<dbReference type="OrthoDB" id="5287072at2759"/>